<evidence type="ECO:0000259" key="4">
    <source>
        <dbReference type="PROSITE" id="PS50887"/>
    </source>
</evidence>
<organism evidence="5 6">
    <name type="scientific">Spirochaeta isovalerica</name>
    <dbReference type="NCBI Taxonomy" id="150"/>
    <lineage>
        <taxon>Bacteria</taxon>
        <taxon>Pseudomonadati</taxon>
        <taxon>Spirochaetota</taxon>
        <taxon>Spirochaetia</taxon>
        <taxon>Spirochaetales</taxon>
        <taxon>Spirochaetaceae</taxon>
        <taxon>Spirochaeta</taxon>
    </lineage>
</organism>
<dbReference type="InterPro" id="IPR052155">
    <property type="entry name" value="Biofilm_reg_signaling"/>
</dbReference>
<dbReference type="CDD" id="cd00130">
    <property type="entry name" value="PAS"/>
    <property type="match status" value="2"/>
</dbReference>
<dbReference type="Pfam" id="PF00990">
    <property type="entry name" value="GGDEF"/>
    <property type="match status" value="1"/>
</dbReference>
<dbReference type="Proteomes" id="UP000587760">
    <property type="component" value="Unassembled WGS sequence"/>
</dbReference>
<feature type="domain" description="PAS" evidence="2">
    <location>
        <begin position="68"/>
        <end position="122"/>
    </location>
</feature>
<dbReference type="Gene3D" id="3.30.70.270">
    <property type="match status" value="1"/>
</dbReference>
<name>A0A841R9R6_9SPIO</name>
<dbReference type="InterPro" id="IPR000014">
    <property type="entry name" value="PAS"/>
</dbReference>
<evidence type="ECO:0000256" key="1">
    <source>
        <dbReference type="SAM" id="Coils"/>
    </source>
</evidence>
<dbReference type="SMART" id="SM00052">
    <property type="entry name" value="EAL"/>
    <property type="match status" value="1"/>
</dbReference>
<dbReference type="InterPro" id="IPR001633">
    <property type="entry name" value="EAL_dom"/>
</dbReference>
<dbReference type="InterPro" id="IPR043128">
    <property type="entry name" value="Rev_trsase/Diguanyl_cyclase"/>
</dbReference>
<protein>
    <submittedName>
        <fullName evidence="5">Diguanylate cyclase (GGDEF)-like protein/PAS domain S-box-containing protein</fullName>
    </submittedName>
</protein>
<comment type="caution">
    <text evidence="5">The sequence shown here is derived from an EMBL/GenBank/DDBJ whole genome shotgun (WGS) entry which is preliminary data.</text>
</comment>
<sequence length="759" mass="86993">MEKQNKPAQLENRMGSLETKLDYLSTLINQYKALNLNPEDVVKTALEDKDLSLLLGREDINFLTGSPEEMKFRNLTEQLGDTFLEVKEDGNLSFCNSRIEALTGFSCDDMMERSLYHIIKPEYKAVFSYHFSGTDPLGDHIVFQIIHKSGSFITLEGQIGFYKRDNQRVMGMIIHSLSPEKELQNRLQKLEDNYDALSETVNEVIIRIDEDFNIIYSNSAMKDIFGYGSDEILGKNLSILFPPEILKRYHDDLRKYFYIDSRDREKMGMTNSLEILGRHKTRGISPMEISFGNTKNFEERTLTCIIRDITQRKNAERTLHKLAYYDQLTGLGNRDLFFQDMQEHFDNIQLEFNLSCLMFLDLDGFKNINDTLGHDTGDMLLKEAAKRLHDCLRESDSVYRLGGDEFLVLIRKIREVKDASKVAGNILNTIRMPFYLKRGDKSIPAVNVGVSIGIVFISEGEKDVNELTKKADLAMYGSKNAGKNRYTFYSEEMVQKINERWELEQGLKKAMAGNELEVHYQPIVGSSGNIRGLEALLRWYHPVMGLIPPDKFIPIAEETDLIVPIGTWVLEKSCQDITEWNNNGYENLYVTVNFSTKQFEQPDIIDTITHVIERTGCNPSNLKIELTETGIMQAPDETIKKMNLLKSEIPEIEILIDDFGTGYSSLSYLANLPTDILKIDLSFVSKLHDPNNRKVVNSIINLAESLEMDYVTEGIESEVELAFFQDKKCERMQGYYFSHPVSKDEIVKLLKASSLPLKE</sequence>
<dbReference type="SMART" id="SM00091">
    <property type="entry name" value="PAS"/>
    <property type="match status" value="2"/>
</dbReference>
<dbReference type="PROSITE" id="PS50887">
    <property type="entry name" value="GGDEF"/>
    <property type="match status" value="1"/>
</dbReference>
<dbReference type="SUPFAM" id="SSF55785">
    <property type="entry name" value="PYP-like sensor domain (PAS domain)"/>
    <property type="match status" value="2"/>
</dbReference>
<gene>
    <name evidence="5" type="ORF">HNR50_003782</name>
</gene>
<evidence type="ECO:0000313" key="5">
    <source>
        <dbReference type="EMBL" id="MBB6482094.1"/>
    </source>
</evidence>
<keyword evidence="1" id="KW-0175">Coiled coil</keyword>
<dbReference type="SUPFAM" id="SSF141868">
    <property type="entry name" value="EAL domain-like"/>
    <property type="match status" value="1"/>
</dbReference>
<dbReference type="InterPro" id="IPR035919">
    <property type="entry name" value="EAL_sf"/>
</dbReference>
<dbReference type="AlphaFoldDB" id="A0A841R9R6"/>
<feature type="domain" description="GGDEF" evidence="4">
    <location>
        <begin position="353"/>
        <end position="491"/>
    </location>
</feature>
<dbReference type="NCBIfam" id="TIGR00254">
    <property type="entry name" value="GGDEF"/>
    <property type="match status" value="1"/>
</dbReference>
<dbReference type="InterPro" id="IPR000160">
    <property type="entry name" value="GGDEF_dom"/>
</dbReference>
<dbReference type="Pfam" id="PF00989">
    <property type="entry name" value="PAS"/>
    <property type="match status" value="1"/>
</dbReference>
<dbReference type="PROSITE" id="PS50883">
    <property type="entry name" value="EAL"/>
    <property type="match status" value="1"/>
</dbReference>
<dbReference type="Pfam" id="PF13426">
    <property type="entry name" value="PAS_9"/>
    <property type="match status" value="1"/>
</dbReference>
<dbReference type="CDD" id="cd01949">
    <property type="entry name" value="GGDEF"/>
    <property type="match status" value="1"/>
</dbReference>
<dbReference type="InterPro" id="IPR029787">
    <property type="entry name" value="Nucleotide_cyclase"/>
</dbReference>
<feature type="domain" description="EAL" evidence="3">
    <location>
        <begin position="500"/>
        <end position="754"/>
    </location>
</feature>
<dbReference type="PANTHER" id="PTHR44757">
    <property type="entry name" value="DIGUANYLATE CYCLASE DGCP"/>
    <property type="match status" value="1"/>
</dbReference>
<feature type="coiled-coil region" evidence="1">
    <location>
        <begin position="180"/>
        <end position="207"/>
    </location>
</feature>
<dbReference type="Gene3D" id="3.30.450.20">
    <property type="entry name" value="PAS domain"/>
    <property type="match status" value="2"/>
</dbReference>
<dbReference type="PANTHER" id="PTHR44757:SF2">
    <property type="entry name" value="BIOFILM ARCHITECTURE MAINTENANCE PROTEIN MBAA"/>
    <property type="match status" value="1"/>
</dbReference>
<proteinExistence type="predicted"/>
<evidence type="ECO:0000313" key="6">
    <source>
        <dbReference type="Proteomes" id="UP000587760"/>
    </source>
</evidence>
<accession>A0A841R9R6</accession>
<dbReference type="RefSeq" id="WP_184748328.1">
    <property type="nucleotide sequence ID" value="NZ_JACHGJ010000009.1"/>
</dbReference>
<dbReference type="InterPro" id="IPR013767">
    <property type="entry name" value="PAS_fold"/>
</dbReference>
<dbReference type="CDD" id="cd01948">
    <property type="entry name" value="EAL"/>
    <property type="match status" value="1"/>
</dbReference>
<dbReference type="SMART" id="SM00267">
    <property type="entry name" value="GGDEF"/>
    <property type="match status" value="1"/>
</dbReference>
<keyword evidence="6" id="KW-1185">Reference proteome</keyword>
<dbReference type="Gene3D" id="3.20.20.450">
    <property type="entry name" value="EAL domain"/>
    <property type="match status" value="1"/>
</dbReference>
<evidence type="ECO:0000259" key="3">
    <source>
        <dbReference type="PROSITE" id="PS50883"/>
    </source>
</evidence>
<reference evidence="5 6" key="1">
    <citation type="submission" date="2020-08" db="EMBL/GenBank/DDBJ databases">
        <title>Genomic Encyclopedia of Type Strains, Phase IV (KMG-IV): sequencing the most valuable type-strain genomes for metagenomic binning, comparative biology and taxonomic classification.</title>
        <authorList>
            <person name="Goeker M."/>
        </authorList>
    </citation>
    <scope>NUCLEOTIDE SEQUENCE [LARGE SCALE GENOMIC DNA]</scope>
    <source>
        <strain evidence="5 6">DSM 2461</strain>
    </source>
</reference>
<feature type="domain" description="PAS" evidence="2">
    <location>
        <begin position="190"/>
        <end position="244"/>
    </location>
</feature>
<dbReference type="InterPro" id="IPR035965">
    <property type="entry name" value="PAS-like_dom_sf"/>
</dbReference>
<dbReference type="PROSITE" id="PS50112">
    <property type="entry name" value="PAS"/>
    <property type="match status" value="2"/>
</dbReference>
<dbReference type="Pfam" id="PF00563">
    <property type="entry name" value="EAL"/>
    <property type="match status" value="1"/>
</dbReference>
<evidence type="ECO:0000259" key="2">
    <source>
        <dbReference type="PROSITE" id="PS50112"/>
    </source>
</evidence>
<dbReference type="GO" id="GO:0006355">
    <property type="term" value="P:regulation of DNA-templated transcription"/>
    <property type="evidence" value="ECO:0007669"/>
    <property type="project" value="InterPro"/>
</dbReference>
<dbReference type="SUPFAM" id="SSF55073">
    <property type="entry name" value="Nucleotide cyclase"/>
    <property type="match status" value="1"/>
</dbReference>
<dbReference type="EMBL" id="JACHGJ010000009">
    <property type="protein sequence ID" value="MBB6482094.1"/>
    <property type="molecule type" value="Genomic_DNA"/>
</dbReference>
<dbReference type="NCBIfam" id="TIGR00229">
    <property type="entry name" value="sensory_box"/>
    <property type="match status" value="2"/>
</dbReference>